<dbReference type="GO" id="GO:0016020">
    <property type="term" value="C:membrane"/>
    <property type="evidence" value="ECO:0007669"/>
    <property type="project" value="UniProtKB-SubCell"/>
</dbReference>
<dbReference type="RefSeq" id="WP_147930927.1">
    <property type="nucleotide sequence ID" value="NZ_VOXD01000016.1"/>
</dbReference>
<dbReference type="OrthoDB" id="1493873at2"/>
<keyword evidence="3 6" id="KW-0812">Transmembrane</keyword>
<sequence length="474" mass="51835">MLLPLAITVLIATVLCETAARKKWLPYWVTRKILHFVAVGACAVATVELERELFIWIVAGAEVILLGLILSNQLLREESGRRAWGIVWFPLALLILLLWVQDDRLIAFCMLILAVCDPAATIAGKLWAKKDYQLTGDPKSLVGSLAFLTSFGLLVWLHLPFGAWLGWGNLLALGLMLTAAEALGSRGLDNLIIPLFAAWFFVGMEEIFPAQNYALYLVIAALPFCWVLVRRRSLTPGGALTASLLGIVVVIGSKTTLWLLPLFLFLLSSSLIGRLFPVTTVAGDAKQKQPRDATQVLANGAVYGYLAAFEWPKDGFLYLIHPETEIWLLAAMAIATADTWSSEIGQYFRQPTYDLVKWRKVPAGLSGGVSIAGTLAGLGGATFLAGACFWMVPYMSFAMVIKIILIGFFGMLLDSALGSLFQAKYKDVATGAMSDTPGDGRELVGGTKWMTNDLVNFLAILLVIWVIMHSFRLT</sequence>
<feature type="transmembrane region" description="Helical" evidence="6">
    <location>
        <begin position="105"/>
        <end position="128"/>
    </location>
</feature>
<protein>
    <submittedName>
        <fullName evidence="7">DUF92 domain-containing protein</fullName>
    </submittedName>
</protein>
<feature type="transmembrane region" description="Helical" evidence="6">
    <location>
        <begin position="213"/>
        <end position="229"/>
    </location>
</feature>
<evidence type="ECO:0000256" key="3">
    <source>
        <dbReference type="ARBA" id="ARBA00022692"/>
    </source>
</evidence>
<feature type="transmembrane region" description="Helical" evidence="6">
    <location>
        <begin position="398"/>
        <end position="417"/>
    </location>
</feature>
<evidence type="ECO:0000313" key="8">
    <source>
        <dbReference type="Proteomes" id="UP000321907"/>
    </source>
</evidence>
<feature type="transmembrane region" description="Helical" evidence="6">
    <location>
        <begin position="83"/>
        <end position="99"/>
    </location>
</feature>
<keyword evidence="4 6" id="KW-1133">Transmembrane helix</keyword>
<evidence type="ECO:0000256" key="4">
    <source>
        <dbReference type="ARBA" id="ARBA00022989"/>
    </source>
</evidence>
<dbReference type="AlphaFoldDB" id="A0A5C7FUN8"/>
<dbReference type="EMBL" id="VOXD01000016">
    <property type="protein sequence ID" value="TXF89165.1"/>
    <property type="molecule type" value="Genomic_DNA"/>
</dbReference>
<evidence type="ECO:0000256" key="6">
    <source>
        <dbReference type="SAM" id="Phobius"/>
    </source>
</evidence>
<name>A0A5C7FUN8_9BACT</name>
<evidence type="ECO:0000256" key="1">
    <source>
        <dbReference type="ARBA" id="ARBA00004141"/>
    </source>
</evidence>
<feature type="transmembrane region" description="Helical" evidence="6">
    <location>
        <begin position="369"/>
        <end position="392"/>
    </location>
</feature>
<evidence type="ECO:0000313" key="7">
    <source>
        <dbReference type="EMBL" id="TXF89165.1"/>
    </source>
</evidence>
<comment type="caution">
    <text evidence="7">The sequence shown here is derived from an EMBL/GenBank/DDBJ whole genome shotgun (WGS) entry which is preliminary data.</text>
</comment>
<evidence type="ECO:0000256" key="5">
    <source>
        <dbReference type="ARBA" id="ARBA00023136"/>
    </source>
</evidence>
<dbReference type="PANTHER" id="PTHR13353:SF5">
    <property type="entry name" value="TRANSMEMBRANE PROTEIN 19"/>
    <property type="match status" value="1"/>
</dbReference>
<evidence type="ECO:0000256" key="2">
    <source>
        <dbReference type="ARBA" id="ARBA00009012"/>
    </source>
</evidence>
<dbReference type="PANTHER" id="PTHR13353">
    <property type="entry name" value="TRANSMEMBRANE PROTEIN 19"/>
    <property type="match status" value="1"/>
</dbReference>
<dbReference type="Proteomes" id="UP000321907">
    <property type="component" value="Unassembled WGS sequence"/>
</dbReference>
<comment type="similarity">
    <text evidence="2">Belongs to the TMEM19 family.</text>
</comment>
<accession>A0A5C7FUN8</accession>
<proteinExistence type="inferred from homology"/>
<gene>
    <name evidence="7" type="ORF">FUA23_11685</name>
</gene>
<reference evidence="7 8" key="1">
    <citation type="submission" date="2019-08" db="EMBL/GenBank/DDBJ databases">
        <title>Lewinella sp. strain SSH13 Genome sequencing and assembly.</title>
        <authorList>
            <person name="Kim I."/>
        </authorList>
    </citation>
    <scope>NUCLEOTIDE SEQUENCE [LARGE SCALE GENOMIC DNA]</scope>
    <source>
        <strain evidence="7 8">SSH13</strain>
    </source>
</reference>
<keyword evidence="5 6" id="KW-0472">Membrane</keyword>
<organism evidence="7 8">
    <name type="scientific">Neolewinella aurantiaca</name>
    <dbReference type="NCBI Taxonomy" id="2602767"/>
    <lineage>
        <taxon>Bacteria</taxon>
        <taxon>Pseudomonadati</taxon>
        <taxon>Bacteroidota</taxon>
        <taxon>Saprospiria</taxon>
        <taxon>Saprospirales</taxon>
        <taxon>Lewinellaceae</taxon>
        <taxon>Neolewinella</taxon>
    </lineage>
</organism>
<keyword evidence="8" id="KW-1185">Reference proteome</keyword>
<feature type="transmembrane region" description="Helical" evidence="6">
    <location>
        <begin position="53"/>
        <end position="71"/>
    </location>
</feature>
<feature type="transmembrane region" description="Helical" evidence="6">
    <location>
        <begin position="454"/>
        <end position="471"/>
    </location>
</feature>
<dbReference type="InterPro" id="IPR002794">
    <property type="entry name" value="DUF92_TMEM19"/>
</dbReference>
<comment type="subcellular location">
    <subcellularLocation>
        <location evidence="1">Membrane</location>
        <topology evidence="1">Multi-pass membrane protein</topology>
    </subcellularLocation>
</comment>
<feature type="transmembrane region" description="Helical" evidence="6">
    <location>
        <begin position="140"/>
        <end position="159"/>
    </location>
</feature>
<feature type="transmembrane region" description="Helical" evidence="6">
    <location>
        <begin position="241"/>
        <end position="267"/>
    </location>
</feature>
<dbReference type="Pfam" id="PF01940">
    <property type="entry name" value="DUF92"/>
    <property type="match status" value="1"/>
</dbReference>